<dbReference type="GO" id="GO:0000976">
    <property type="term" value="F:transcription cis-regulatory region binding"/>
    <property type="evidence" value="ECO:0007669"/>
    <property type="project" value="TreeGrafter"/>
</dbReference>
<dbReference type="Proteomes" id="UP000298358">
    <property type="component" value="Unassembled WGS sequence"/>
</dbReference>
<dbReference type="Pfam" id="PF00440">
    <property type="entry name" value="TetR_N"/>
    <property type="match status" value="1"/>
</dbReference>
<dbReference type="InterPro" id="IPR041678">
    <property type="entry name" value="TetR_C_16"/>
</dbReference>
<evidence type="ECO:0000313" key="5">
    <source>
        <dbReference type="Proteomes" id="UP000298358"/>
    </source>
</evidence>
<gene>
    <name evidence="4" type="ORF">E4U02_08760</name>
</gene>
<evidence type="ECO:0000256" key="1">
    <source>
        <dbReference type="ARBA" id="ARBA00023125"/>
    </source>
</evidence>
<dbReference type="Gene3D" id="1.10.357.10">
    <property type="entry name" value="Tetracycline Repressor, domain 2"/>
    <property type="match status" value="1"/>
</dbReference>
<dbReference type="PANTHER" id="PTHR30055:SF235">
    <property type="entry name" value="TRANSCRIPTIONAL REGULATORY PROTEIN"/>
    <property type="match status" value="1"/>
</dbReference>
<reference evidence="4 5" key="1">
    <citation type="submission" date="2019-03" db="EMBL/GenBank/DDBJ databases">
        <title>Diversity of the mouse oral microbiome.</title>
        <authorList>
            <person name="Joseph S."/>
            <person name="Aduse-Opoku J."/>
            <person name="Curtis M."/>
            <person name="Wade W."/>
            <person name="Hashim A."/>
        </authorList>
    </citation>
    <scope>NUCLEOTIDE SEQUENCE [LARGE SCALE GENOMIC DNA]</scope>
    <source>
        <strain evidence="4 5">P1012</strain>
    </source>
</reference>
<dbReference type="SUPFAM" id="SSF46689">
    <property type="entry name" value="Homeodomain-like"/>
    <property type="match status" value="1"/>
</dbReference>
<feature type="DNA-binding region" description="H-T-H motif" evidence="2">
    <location>
        <begin position="35"/>
        <end position="54"/>
    </location>
</feature>
<feature type="domain" description="HTH tetR-type" evidence="3">
    <location>
        <begin position="12"/>
        <end position="72"/>
    </location>
</feature>
<keyword evidence="5" id="KW-1185">Reference proteome</keyword>
<dbReference type="EMBL" id="SPQB01000018">
    <property type="protein sequence ID" value="TFU32807.1"/>
    <property type="molecule type" value="Genomic_DNA"/>
</dbReference>
<dbReference type="AlphaFoldDB" id="A0A4Y9FWZ8"/>
<proteinExistence type="predicted"/>
<sequence length="188" mass="20084">MVNNRGRPVGGSDARQRLLSSARAHLEAGDLEETSTRALAAEAGLSHTLVNYHFGGRDGLVAAAIALRIAPHDVIAASTDARGVLDLDRLARGFVEVWERPESREPLVAFAREAASGSARSAVLVEYLQHSVFDALGAVIGTGPARRVAVAVVGVVFARYVLRLPAMTALTRAQLTELMRGMLPRQRP</sequence>
<dbReference type="RefSeq" id="WP_135114466.1">
    <property type="nucleotide sequence ID" value="NZ_JADGLL010000018.1"/>
</dbReference>
<dbReference type="InterPro" id="IPR009057">
    <property type="entry name" value="Homeodomain-like_sf"/>
</dbReference>
<accession>A0A4Y9FWZ8</accession>
<dbReference type="PROSITE" id="PS50977">
    <property type="entry name" value="HTH_TETR_2"/>
    <property type="match status" value="1"/>
</dbReference>
<comment type="caution">
    <text evidence="4">The sequence shown here is derived from an EMBL/GenBank/DDBJ whole genome shotgun (WGS) entry which is preliminary data.</text>
</comment>
<dbReference type="InterPro" id="IPR001647">
    <property type="entry name" value="HTH_TetR"/>
</dbReference>
<protein>
    <submittedName>
        <fullName evidence="4">TetR/AcrR family transcriptional regulator</fullName>
    </submittedName>
</protein>
<dbReference type="InterPro" id="IPR050109">
    <property type="entry name" value="HTH-type_TetR-like_transc_reg"/>
</dbReference>
<dbReference type="OrthoDB" id="5177743at2"/>
<keyword evidence="1 2" id="KW-0238">DNA-binding</keyword>
<dbReference type="GO" id="GO:0003700">
    <property type="term" value="F:DNA-binding transcription factor activity"/>
    <property type="evidence" value="ECO:0007669"/>
    <property type="project" value="TreeGrafter"/>
</dbReference>
<organism evidence="4 5">
    <name type="scientific">Microbacterium paludicola</name>
    <dbReference type="NCBI Taxonomy" id="300019"/>
    <lineage>
        <taxon>Bacteria</taxon>
        <taxon>Bacillati</taxon>
        <taxon>Actinomycetota</taxon>
        <taxon>Actinomycetes</taxon>
        <taxon>Micrococcales</taxon>
        <taxon>Microbacteriaceae</taxon>
        <taxon>Microbacterium</taxon>
    </lineage>
</organism>
<dbReference type="Gene3D" id="1.10.10.60">
    <property type="entry name" value="Homeodomain-like"/>
    <property type="match status" value="1"/>
</dbReference>
<dbReference type="PANTHER" id="PTHR30055">
    <property type="entry name" value="HTH-TYPE TRANSCRIPTIONAL REGULATOR RUTR"/>
    <property type="match status" value="1"/>
</dbReference>
<evidence type="ECO:0000259" key="3">
    <source>
        <dbReference type="PROSITE" id="PS50977"/>
    </source>
</evidence>
<evidence type="ECO:0000256" key="2">
    <source>
        <dbReference type="PROSITE-ProRule" id="PRU00335"/>
    </source>
</evidence>
<dbReference type="InterPro" id="IPR036271">
    <property type="entry name" value="Tet_transcr_reg_TetR-rel_C_sf"/>
</dbReference>
<evidence type="ECO:0000313" key="4">
    <source>
        <dbReference type="EMBL" id="TFU32807.1"/>
    </source>
</evidence>
<name>A0A4Y9FWZ8_9MICO</name>
<dbReference type="SUPFAM" id="SSF48498">
    <property type="entry name" value="Tetracyclin repressor-like, C-terminal domain"/>
    <property type="match status" value="1"/>
</dbReference>
<dbReference type="Pfam" id="PF17920">
    <property type="entry name" value="TetR_C_16"/>
    <property type="match status" value="1"/>
</dbReference>